<keyword evidence="5 8" id="KW-0812">Transmembrane</keyword>
<proteinExistence type="inferred from homology"/>
<accession>A0A849VSP7</accession>
<reference evidence="10 11" key="1">
    <citation type="submission" date="2020-05" db="EMBL/GenBank/DDBJ databases">
        <authorList>
            <person name="Kim M.K."/>
        </authorList>
    </citation>
    <scope>NUCLEOTIDE SEQUENCE [LARGE SCALE GENOMIC DNA]</scope>
    <source>
        <strain evidence="10 11">BT25</strain>
    </source>
</reference>
<dbReference type="InterPro" id="IPR043429">
    <property type="entry name" value="ArtM/GltK/GlnP/TcyL/YhdX-like"/>
</dbReference>
<evidence type="ECO:0000256" key="7">
    <source>
        <dbReference type="ARBA" id="ARBA00023136"/>
    </source>
</evidence>
<dbReference type="Gene3D" id="1.10.3720.10">
    <property type="entry name" value="MetI-like"/>
    <property type="match status" value="1"/>
</dbReference>
<evidence type="ECO:0000256" key="8">
    <source>
        <dbReference type="RuleBase" id="RU363032"/>
    </source>
</evidence>
<feature type="transmembrane region" description="Helical" evidence="8">
    <location>
        <begin position="54"/>
        <end position="77"/>
    </location>
</feature>
<keyword evidence="6 8" id="KW-1133">Transmembrane helix</keyword>
<keyword evidence="4" id="KW-1003">Cell membrane</keyword>
<evidence type="ECO:0000259" key="9">
    <source>
        <dbReference type="PROSITE" id="PS50928"/>
    </source>
</evidence>
<dbReference type="PANTHER" id="PTHR30614:SF34">
    <property type="entry name" value="BLR6398 PROTEIN"/>
    <property type="match status" value="1"/>
</dbReference>
<dbReference type="RefSeq" id="WP_162737237.1">
    <property type="nucleotide sequence ID" value="NZ_CP088293.1"/>
</dbReference>
<keyword evidence="3 8" id="KW-0813">Transport</keyword>
<comment type="subcellular location">
    <subcellularLocation>
        <location evidence="1">Cell inner membrane</location>
        <topology evidence="1">Multi-pass membrane protein</topology>
    </subcellularLocation>
    <subcellularLocation>
        <location evidence="8">Cell membrane</location>
        <topology evidence="8">Multi-pass membrane protein</topology>
    </subcellularLocation>
</comment>
<evidence type="ECO:0000256" key="4">
    <source>
        <dbReference type="ARBA" id="ARBA00022475"/>
    </source>
</evidence>
<dbReference type="GO" id="GO:0006865">
    <property type="term" value="P:amino acid transport"/>
    <property type="evidence" value="ECO:0007669"/>
    <property type="project" value="TreeGrafter"/>
</dbReference>
<evidence type="ECO:0000256" key="5">
    <source>
        <dbReference type="ARBA" id="ARBA00022692"/>
    </source>
</evidence>
<feature type="transmembrane region" description="Helical" evidence="8">
    <location>
        <begin position="83"/>
        <end position="106"/>
    </location>
</feature>
<feature type="transmembrane region" description="Helical" evidence="8">
    <location>
        <begin position="134"/>
        <end position="156"/>
    </location>
</feature>
<evidence type="ECO:0000256" key="1">
    <source>
        <dbReference type="ARBA" id="ARBA00004429"/>
    </source>
</evidence>
<dbReference type="GO" id="GO:0043190">
    <property type="term" value="C:ATP-binding cassette (ABC) transporter complex"/>
    <property type="evidence" value="ECO:0007669"/>
    <property type="project" value="InterPro"/>
</dbReference>
<comment type="caution">
    <text evidence="10">The sequence shown here is derived from an EMBL/GenBank/DDBJ whole genome shotgun (WGS) entry which is preliminary data.</text>
</comment>
<name>A0A849VSP7_9HYPH</name>
<dbReference type="SUPFAM" id="SSF161098">
    <property type="entry name" value="MetI-like"/>
    <property type="match status" value="1"/>
</dbReference>
<dbReference type="PANTHER" id="PTHR30614">
    <property type="entry name" value="MEMBRANE COMPONENT OF AMINO ACID ABC TRANSPORTER"/>
    <property type="match status" value="1"/>
</dbReference>
<organism evidence="10 11">
    <name type="scientific">Phyllobacterium pellucidum</name>
    <dbReference type="NCBI Taxonomy" id="2740464"/>
    <lineage>
        <taxon>Bacteria</taxon>
        <taxon>Pseudomonadati</taxon>
        <taxon>Pseudomonadota</taxon>
        <taxon>Alphaproteobacteria</taxon>
        <taxon>Hyphomicrobiales</taxon>
        <taxon>Phyllobacteriaceae</taxon>
        <taxon>Phyllobacterium</taxon>
    </lineage>
</organism>
<evidence type="ECO:0000313" key="10">
    <source>
        <dbReference type="EMBL" id="NTS32992.1"/>
    </source>
</evidence>
<dbReference type="Proteomes" id="UP000550508">
    <property type="component" value="Unassembled WGS sequence"/>
</dbReference>
<dbReference type="GO" id="GO:0022857">
    <property type="term" value="F:transmembrane transporter activity"/>
    <property type="evidence" value="ECO:0007669"/>
    <property type="project" value="InterPro"/>
</dbReference>
<protein>
    <submittedName>
        <fullName evidence="10">Amino acid ABC transporter permease</fullName>
    </submittedName>
</protein>
<evidence type="ECO:0000256" key="6">
    <source>
        <dbReference type="ARBA" id="ARBA00022989"/>
    </source>
</evidence>
<dbReference type="InterPro" id="IPR000515">
    <property type="entry name" value="MetI-like"/>
</dbReference>
<dbReference type="InterPro" id="IPR010065">
    <property type="entry name" value="AA_ABC_transptr_permease_3TM"/>
</dbReference>
<dbReference type="CDD" id="cd06261">
    <property type="entry name" value="TM_PBP2"/>
    <property type="match status" value="1"/>
</dbReference>
<evidence type="ECO:0000256" key="3">
    <source>
        <dbReference type="ARBA" id="ARBA00022448"/>
    </source>
</evidence>
<evidence type="ECO:0000313" key="11">
    <source>
        <dbReference type="Proteomes" id="UP000550508"/>
    </source>
</evidence>
<feature type="domain" description="ABC transmembrane type-1" evidence="9">
    <location>
        <begin position="18"/>
        <end position="206"/>
    </location>
</feature>
<dbReference type="NCBIfam" id="TIGR01726">
    <property type="entry name" value="HEQRo_perm_3TM"/>
    <property type="match status" value="1"/>
</dbReference>
<gene>
    <name evidence="10" type="ORF">HQ945_17160</name>
</gene>
<dbReference type="PROSITE" id="PS50928">
    <property type="entry name" value="ABC_TM1"/>
    <property type="match status" value="1"/>
</dbReference>
<evidence type="ECO:0000256" key="2">
    <source>
        <dbReference type="ARBA" id="ARBA00010072"/>
    </source>
</evidence>
<feature type="transmembrane region" description="Helical" evidence="8">
    <location>
        <begin position="20"/>
        <end position="42"/>
    </location>
</feature>
<keyword evidence="7 8" id="KW-0472">Membrane</keyword>
<dbReference type="InterPro" id="IPR035906">
    <property type="entry name" value="MetI-like_sf"/>
</dbReference>
<dbReference type="EMBL" id="JABUMX010000004">
    <property type="protein sequence ID" value="NTS32992.1"/>
    <property type="molecule type" value="Genomic_DNA"/>
</dbReference>
<feature type="transmembrane region" description="Helical" evidence="8">
    <location>
        <begin position="185"/>
        <end position="205"/>
    </location>
</feature>
<dbReference type="Pfam" id="PF00528">
    <property type="entry name" value="BPD_transp_1"/>
    <property type="match status" value="1"/>
</dbReference>
<keyword evidence="11" id="KW-1185">Reference proteome</keyword>
<sequence length="219" mass="24339">MMIQSFGWQSVQFLFHGLVWTVGLSLCTFVGGGIFGLLFAIARSLGPNWLRALVAGYIQLVQATPLLIVVFLSYYGLSFLGFYFPPLAAAAISLTIYATAFLADIWRGCIEAIPRTQWEAADALALSPFQRLRYVILPQAFQISLGPTVGFMVQIVKNTSVTALIGFVELTRAGQLLNNMTFQPFHVFLTVAAMYFVVCYPLSWWSEKLKERKHAGTAH</sequence>
<dbReference type="AlphaFoldDB" id="A0A849VSP7"/>
<comment type="similarity">
    <text evidence="2">Belongs to the binding-protein-dependent transport system permease family. HisMQ subfamily.</text>
</comment>